<dbReference type="InterPro" id="IPR022441">
    <property type="entry name" value="Para_beta_helix_rpt-2"/>
</dbReference>
<evidence type="ECO:0008006" key="9">
    <source>
        <dbReference type="Google" id="ProtNLM"/>
    </source>
</evidence>
<dbReference type="PANTHER" id="PTHR40088">
    <property type="entry name" value="PECTATE LYASE (EUROFUNG)"/>
    <property type="match status" value="1"/>
</dbReference>
<feature type="domain" description="SbsA Ig-like" evidence="5">
    <location>
        <begin position="658"/>
        <end position="767"/>
    </location>
</feature>
<dbReference type="NCBIfam" id="NF041518">
    <property type="entry name" value="choice_anch_Q"/>
    <property type="match status" value="1"/>
</dbReference>
<name>A0A398CUX6_9BACL</name>
<evidence type="ECO:0000313" key="7">
    <source>
        <dbReference type="EMBL" id="RIE05069.1"/>
    </source>
</evidence>
<dbReference type="SUPFAM" id="SSF51126">
    <property type="entry name" value="Pectin lyase-like"/>
    <property type="match status" value="3"/>
</dbReference>
<dbReference type="Pfam" id="PF13205">
    <property type="entry name" value="Big_5"/>
    <property type="match status" value="1"/>
</dbReference>
<dbReference type="Gene3D" id="2.160.20.10">
    <property type="entry name" value="Single-stranded right-handed beta-helix, Pectin lyase-like"/>
    <property type="match status" value="3"/>
</dbReference>
<protein>
    <recommendedName>
        <fullName evidence="9">DUF1565 domain-containing protein</fullName>
    </recommendedName>
</protein>
<dbReference type="InterPro" id="IPR006626">
    <property type="entry name" value="PbH1"/>
</dbReference>
<feature type="chain" id="PRO_5017281452" description="DUF1565 domain-containing protein" evidence="4">
    <location>
        <begin position="30"/>
        <end position="1061"/>
    </location>
</feature>
<evidence type="ECO:0000256" key="2">
    <source>
        <dbReference type="ARBA" id="ARBA00022525"/>
    </source>
</evidence>
<dbReference type="RefSeq" id="WP_119147669.1">
    <property type="nucleotide sequence ID" value="NZ_QXJM01000016.1"/>
</dbReference>
<dbReference type="EMBL" id="QXJM01000016">
    <property type="protein sequence ID" value="RIE05069.1"/>
    <property type="molecule type" value="Genomic_DNA"/>
</dbReference>
<dbReference type="InterPro" id="IPR059226">
    <property type="entry name" value="Choice_anch_Q_dom"/>
</dbReference>
<evidence type="ECO:0000313" key="8">
    <source>
        <dbReference type="Proteomes" id="UP000266340"/>
    </source>
</evidence>
<evidence type="ECO:0000259" key="5">
    <source>
        <dbReference type="Pfam" id="PF13205"/>
    </source>
</evidence>
<dbReference type="Pfam" id="PF13229">
    <property type="entry name" value="Beta_helix"/>
    <property type="match status" value="1"/>
</dbReference>
<feature type="domain" description="Right handed beta helix" evidence="6">
    <location>
        <begin position="415"/>
        <end position="558"/>
    </location>
</feature>
<evidence type="ECO:0000256" key="3">
    <source>
        <dbReference type="ARBA" id="ARBA00022729"/>
    </source>
</evidence>
<dbReference type="GO" id="GO:0005576">
    <property type="term" value="C:extracellular region"/>
    <property type="evidence" value="ECO:0007669"/>
    <property type="project" value="UniProtKB-SubCell"/>
</dbReference>
<sequence>MKKSINRFFAAFMVVMTIFAVLPQGFASAGNTGAGTTYYVSNDGDDGSAGSNAEPFKTLAKGVSQLQAGDTLVIKAGDYTEALVLNGLTGTAQAPITIRGEDGASITANAYVNAPFWKNFTISIINSQYVNISNVHFAFGDAPQSGDSYMAGISGTKHVNVHNNSFGDSGPAYAVFYLNTNNEKLVIDGNYVQGADNAFYGYGINDTTITNNIFTQWWTFHFESSTSKNNVISNNVFAGEGEHFYGGTYENSIITNNIFLGNPAISLGAGNTVGYNSVTSDSQKTSDKDVVATAADTFVSGSDYHLKEGSLSIDAGTDIGLPRYDRDGNERYGVADIGAYTHGMIYFVDANAAGGGDGLSEAAAFNNLADANAAIVPGATLLVKPGSYSGQIAITGTGASDTKSITIKKLGEGTVNINGGSSPAISLTDIANVTIEGLSLASTGNSALLANGVIDSKISGSTFTTAVHGIEITGNTRGSRFYNNTFKQADQKGILLKDSSNNQIYNNIFENYKNILNEGGSFTDTLIMNNVFVSRYGDGANIILKGTDTGNTIANNIFRAEGPAAIQAPASFYDAGAGNTVDYNLYDSTSAGLADGKPANETNSVYGNPLFASGSDYRLQLGSAAINRGTNTNAPEFDRDGSVRFGTTDIGAYEYAGDASAFYVISQSPQGSGLNVNSAIRIVLSEKTNDNNGNIASNVAVTTVVDGKTVAVSGSFSTADEGAGSAITFTPSANLNYDSTYTVTVKKDLMSANGNYLPADVVWNFSTAAFIMNEYYISSNGSDANLGTIDSPKRTVSSSLIAKLKAGDTVYFREGTYNGVIVLQAYTGTADKPITFKSYQNEKAVLTSDSPDYIIYLGHSQHIRIEGLTFAPNASQNGSRGTALRIDNHTAGSQPSSNITVTGNRFENTSTAIATRDLVNVGFGDFEISNNVIVSNDGWDCTSRRPRPRRAATAKSLTMSFTARRAALICGAKAPICCSTTTRSPTRTTPQAAAEDMTSIRCRARTTRLLIRSTFRRIWCSRTISLPSRFARSWKAANPLSTLRRTSYSTTMCTRLPARNA</sequence>
<dbReference type="InterPro" id="IPR052052">
    <property type="entry name" value="Polysaccharide_Lyase_9"/>
</dbReference>
<dbReference type="OrthoDB" id="9765222at2"/>
<dbReference type="AlphaFoldDB" id="A0A398CUX6"/>
<dbReference type="InterPro" id="IPR011050">
    <property type="entry name" value="Pectin_lyase_fold/virulence"/>
</dbReference>
<keyword evidence="3 4" id="KW-0732">Signal</keyword>
<reference evidence="7 8" key="1">
    <citation type="submission" date="2018-09" db="EMBL/GenBank/DDBJ databases">
        <title>Cohnella cavernae sp. nov., isolated from a karst cave.</title>
        <authorList>
            <person name="Zhu H."/>
        </authorList>
    </citation>
    <scope>NUCLEOTIDE SEQUENCE [LARGE SCALE GENOMIC DNA]</scope>
    <source>
        <strain evidence="7 8">K2E09-144</strain>
    </source>
</reference>
<comment type="caution">
    <text evidence="7">The sequence shown here is derived from an EMBL/GenBank/DDBJ whole genome shotgun (WGS) entry which is preliminary data.</text>
</comment>
<dbReference type="SMART" id="SM00710">
    <property type="entry name" value="PbH1"/>
    <property type="match status" value="9"/>
</dbReference>
<dbReference type="PANTHER" id="PTHR40088:SF2">
    <property type="entry name" value="SECRETED SUGAR HYDROLASE"/>
    <property type="match status" value="1"/>
</dbReference>
<gene>
    <name evidence="7" type="ORF">D3H35_02760</name>
</gene>
<keyword evidence="2" id="KW-0964">Secreted</keyword>
<evidence type="ECO:0000259" key="6">
    <source>
        <dbReference type="Pfam" id="PF13229"/>
    </source>
</evidence>
<dbReference type="InterPro" id="IPR039448">
    <property type="entry name" value="Beta_helix"/>
</dbReference>
<organism evidence="7 8">
    <name type="scientific">Cohnella faecalis</name>
    <dbReference type="NCBI Taxonomy" id="2315694"/>
    <lineage>
        <taxon>Bacteria</taxon>
        <taxon>Bacillati</taxon>
        <taxon>Bacillota</taxon>
        <taxon>Bacilli</taxon>
        <taxon>Bacillales</taxon>
        <taxon>Paenibacillaceae</taxon>
        <taxon>Cohnella</taxon>
    </lineage>
</organism>
<keyword evidence="8" id="KW-1185">Reference proteome</keyword>
<evidence type="ECO:0000256" key="1">
    <source>
        <dbReference type="ARBA" id="ARBA00004613"/>
    </source>
</evidence>
<dbReference type="Gene3D" id="2.60.40.3710">
    <property type="match status" value="1"/>
</dbReference>
<evidence type="ECO:0000256" key="4">
    <source>
        <dbReference type="SAM" id="SignalP"/>
    </source>
</evidence>
<dbReference type="NCBIfam" id="TIGR03804">
    <property type="entry name" value="para_beta_helix"/>
    <property type="match status" value="1"/>
</dbReference>
<accession>A0A398CUX6</accession>
<feature type="signal peptide" evidence="4">
    <location>
        <begin position="1"/>
        <end position="29"/>
    </location>
</feature>
<proteinExistence type="predicted"/>
<dbReference type="InterPro" id="IPR012334">
    <property type="entry name" value="Pectin_lyas_fold"/>
</dbReference>
<comment type="subcellular location">
    <subcellularLocation>
        <location evidence="1">Secreted</location>
    </subcellularLocation>
</comment>
<dbReference type="GO" id="GO:0016837">
    <property type="term" value="F:carbon-oxygen lyase activity, acting on polysaccharides"/>
    <property type="evidence" value="ECO:0007669"/>
    <property type="project" value="TreeGrafter"/>
</dbReference>
<dbReference type="Proteomes" id="UP000266340">
    <property type="component" value="Unassembled WGS sequence"/>
</dbReference>
<dbReference type="InterPro" id="IPR032812">
    <property type="entry name" value="SbsA_Ig"/>
</dbReference>